<gene>
    <name evidence="2" type="ORF">A3D51_00980</name>
</gene>
<evidence type="ECO:0000313" key="2">
    <source>
        <dbReference type="EMBL" id="OHA80872.1"/>
    </source>
</evidence>
<accession>A0A1G2S8H3</accession>
<reference evidence="2 3" key="1">
    <citation type="journal article" date="2016" name="Nat. Commun.">
        <title>Thousands of microbial genomes shed light on interconnected biogeochemical processes in an aquifer system.</title>
        <authorList>
            <person name="Anantharaman K."/>
            <person name="Brown C.T."/>
            <person name="Hug L.A."/>
            <person name="Sharon I."/>
            <person name="Castelle C.J."/>
            <person name="Probst A.J."/>
            <person name="Thomas B.C."/>
            <person name="Singh A."/>
            <person name="Wilkins M.J."/>
            <person name="Karaoz U."/>
            <person name="Brodie E.L."/>
            <person name="Williams K.H."/>
            <person name="Hubbard S.S."/>
            <person name="Banfield J.F."/>
        </authorList>
    </citation>
    <scope>NUCLEOTIDE SEQUENCE [LARGE SCALE GENOMIC DNA]</scope>
</reference>
<feature type="transmembrane region" description="Helical" evidence="1">
    <location>
        <begin position="55"/>
        <end position="79"/>
    </location>
</feature>
<dbReference type="AlphaFoldDB" id="A0A1G2S8H3"/>
<feature type="transmembrane region" description="Helical" evidence="1">
    <location>
        <begin position="86"/>
        <end position="109"/>
    </location>
</feature>
<evidence type="ECO:0000313" key="3">
    <source>
        <dbReference type="Proteomes" id="UP000179118"/>
    </source>
</evidence>
<feature type="transmembrane region" description="Helical" evidence="1">
    <location>
        <begin position="12"/>
        <end position="31"/>
    </location>
</feature>
<evidence type="ECO:0000256" key="1">
    <source>
        <dbReference type="SAM" id="Phobius"/>
    </source>
</evidence>
<protein>
    <submittedName>
        <fullName evidence="2">Uncharacterized protein</fullName>
    </submittedName>
</protein>
<comment type="caution">
    <text evidence="2">The sequence shown here is derived from an EMBL/GenBank/DDBJ whole genome shotgun (WGS) entry which is preliminary data.</text>
</comment>
<name>A0A1G2S8H3_9BACT</name>
<keyword evidence="1" id="KW-1133">Transmembrane helix</keyword>
<organism evidence="2 3">
    <name type="scientific">Candidatus Yonathbacteria bacterium RIFCSPHIGHO2_02_FULL_44_14</name>
    <dbReference type="NCBI Taxonomy" id="1802724"/>
    <lineage>
        <taxon>Bacteria</taxon>
        <taxon>Candidatus Yonathiibacteriota</taxon>
    </lineage>
</organism>
<dbReference type="Proteomes" id="UP000179118">
    <property type="component" value="Unassembled WGS sequence"/>
</dbReference>
<keyword evidence="1" id="KW-0472">Membrane</keyword>
<dbReference type="EMBL" id="MHUT01000013">
    <property type="protein sequence ID" value="OHA80872.1"/>
    <property type="molecule type" value="Genomic_DNA"/>
</dbReference>
<sequence>MKNTTTDFLLSLSLVLGMILCLSPFLLYWFIHIYDGGQYYWVIQGPFPFSHMGSFAYQIVTYISLFVGGVLCVAVYLLGKENKWKYISLLPLVGVVAVIGLYVMVGVIVT</sequence>
<keyword evidence="1" id="KW-0812">Transmembrane</keyword>
<proteinExistence type="predicted"/>